<dbReference type="OrthoDB" id="952955at2"/>
<dbReference type="Pfam" id="PF02517">
    <property type="entry name" value="Rce1-like"/>
    <property type="match status" value="1"/>
</dbReference>
<keyword evidence="3" id="KW-0482">Metalloprotease</keyword>
<keyword evidence="1" id="KW-0812">Transmembrane</keyword>
<organism evidence="3 4">
    <name type="scientific">Dyadobacter frigoris</name>
    <dbReference type="NCBI Taxonomy" id="2576211"/>
    <lineage>
        <taxon>Bacteria</taxon>
        <taxon>Pseudomonadati</taxon>
        <taxon>Bacteroidota</taxon>
        <taxon>Cytophagia</taxon>
        <taxon>Cytophagales</taxon>
        <taxon>Spirosomataceae</taxon>
        <taxon>Dyadobacter</taxon>
    </lineage>
</organism>
<dbReference type="EMBL" id="SZVO01000002">
    <property type="protein sequence ID" value="TKT93181.1"/>
    <property type="molecule type" value="Genomic_DNA"/>
</dbReference>
<keyword evidence="1" id="KW-1133">Transmembrane helix</keyword>
<accession>A0A4U6D9X6</accession>
<dbReference type="RefSeq" id="WP_137338857.1">
    <property type="nucleotide sequence ID" value="NZ_BSQH01000012.1"/>
</dbReference>
<reference evidence="3 4" key="1">
    <citation type="submission" date="2019-05" db="EMBL/GenBank/DDBJ databases">
        <title>Dyadobacter AR-3-8 sp. nov., isolated from arctic soil.</title>
        <authorList>
            <person name="Chaudhary D.K."/>
        </authorList>
    </citation>
    <scope>NUCLEOTIDE SEQUENCE [LARGE SCALE GENOMIC DNA]</scope>
    <source>
        <strain evidence="3 4">AR-3-8</strain>
    </source>
</reference>
<name>A0A4U6D9X6_9BACT</name>
<dbReference type="GO" id="GO:0004175">
    <property type="term" value="F:endopeptidase activity"/>
    <property type="evidence" value="ECO:0007669"/>
    <property type="project" value="UniProtKB-ARBA"/>
</dbReference>
<dbReference type="AlphaFoldDB" id="A0A4U6D9X6"/>
<evidence type="ECO:0000259" key="2">
    <source>
        <dbReference type="Pfam" id="PF02517"/>
    </source>
</evidence>
<evidence type="ECO:0000313" key="4">
    <source>
        <dbReference type="Proteomes" id="UP000304900"/>
    </source>
</evidence>
<feature type="transmembrane region" description="Helical" evidence="1">
    <location>
        <begin position="220"/>
        <end position="237"/>
    </location>
</feature>
<feature type="transmembrane region" description="Helical" evidence="1">
    <location>
        <begin position="170"/>
        <end position="187"/>
    </location>
</feature>
<proteinExistence type="predicted"/>
<dbReference type="Proteomes" id="UP000304900">
    <property type="component" value="Unassembled WGS sequence"/>
</dbReference>
<protein>
    <submittedName>
        <fullName evidence="3">CPBP family intramembrane metalloprotease</fullName>
    </submittedName>
</protein>
<gene>
    <name evidence="3" type="ORF">FDK13_04820</name>
</gene>
<evidence type="ECO:0000313" key="3">
    <source>
        <dbReference type="EMBL" id="TKT93181.1"/>
    </source>
</evidence>
<keyword evidence="4" id="KW-1185">Reference proteome</keyword>
<feature type="transmembrane region" description="Helical" evidence="1">
    <location>
        <begin position="74"/>
        <end position="93"/>
    </location>
</feature>
<comment type="caution">
    <text evidence="3">The sequence shown here is derived from an EMBL/GenBank/DDBJ whole genome shotgun (WGS) entry which is preliminary data.</text>
</comment>
<feature type="transmembrane region" description="Helical" evidence="1">
    <location>
        <begin position="99"/>
        <end position="120"/>
    </location>
</feature>
<sequence>MKMIISELGILLSSGKVISSKNQFYLRLIEFFRIFLLALLLSFVSGLIILAFFEIFKIEKPVNVFLNSFRQKSWFYQIALACLYAPIVEELQFRLCLKYSQINFAAFSGIWLFYFLKRFMTGYGLFGEHNHTSLAIGLSLIIMGAIYSFLHEHRNVNNRLAEFCQKHYKVLFYISVIGFGFLHKTNFDSSFSTLLLTPVITLPQTSLGFMLGYVRLKYGFLYGILLHSAFNFFLLCFQF</sequence>
<feature type="transmembrane region" description="Helical" evidence="1">
    <location>
        <begin position="31"/>
        <end position="53"/>
    </location>
</feature>
<dbReference type="InterPro" id="IPR003675">
    <property type="entry name" value="Rce1/LyrA-like_dom"/>
</dbReference>
<keyword evidence="1" id="KW-0472">Membrane</keyword>
<keyword evidence="3" id="KW-0645">Protease</keyword>
<dbReference type="GO" id="GO:0080120">
    <property type="term" value="P:CAAX-box protein maturation"/>
    <property type="evidence" value="ECO:0007669"/>
    <property type="project" value="UniProtKB-ARBA"/>
</dbReference>
<keyword evidence="3" id="KW-0378">Hydrolase</keyword>
<dbReference type="GO" id="GO:0006508">
    <property type="term" value="P:proteolysis"/>
    <property type="evidence" value="ECO:0007669"/>
    <property type="project" value="UniProtKB-KW"/>
</dbReference>
<evidence type="ECO:0000256" key="1">
    <source>
        <dbReference type="SAM" id="Phobius"/>
    </source>
</evidence>
<feature type="domain" description="CAAX prenyl protease 2/Lysostaphin resistance protein A-like" evidence="2">
    <location>
        <begin position="73"/>
        <end position="233"/>
    </location>
</feature>
<dbReference type="GO" id="GO:0008237">
    <property type="term" value="F:metallopeptidase activity"/>
    <property type="evidence" value="ECO:0007669"/>
    <property type="project" value="UniProtKB-KW"/>
</dbReference>
<feature type="transmembrane region" description="Helical" evidence="1">
    <location>
        <begin position="132"/>
        <end position="150"/>
    </location>
</feature>